<accession>A0A1V0S9A7</accession>
<protein>
    <submittedName>
        <fullName evidence="1">Uncharacterized protein</fullName>
    </submittedName>
</protein>
<gene>
    <name evidence="1" type="ORF">Catovirus_1_321</name>
</gene>
<name>A0A1V0S9A7_9VIRU</name>
<reference evidence="1" key="1">
    <citation type="journal article" date="2017" name="Science">
        <title>Giant viruses with an expanded complement of translation system components.</title>
        <authorList>
            <person name="Schulz F."/>
            <person name="Yutin N."/>
            <person name="Ivanova N.N."/>
            <person name="Ortega D.R."/>
            <person name="Lee T.K."/>
            <person name="Vierheilig J."/>
            <person name="Daims H."/>
            <person name="Horn M."/>
            <person name="Wagner M."/>
            <person name="Jensen G.J."/>
            <person name="Kyrpides N.C."/>
            <person name="Koonin E.V."/>
            <person name="Woyke T."/>
        </authorList>
    </citation>
    <scope>NUCLEOTIDE SEQUENCE</scope>
    <source>
        <strain evidence="1">CTV1</strain>
    </source>
</reference>
<evidence type="ECO:0000313" key="1">
    <source>
        <dbReference type="EMBL" id="ARF08271.1"/>
    </source>
</evidence>
<organism evidence="1">
    <name type="scientific">Catovirus CTV1</name>
    <dbReference type="NCBI Taxonomy" id="1977631"/>
    <lineage>
        <taxon>Viruses</taxon>
        <taxon>Varidnaviria</taxon>
        <taxon>Bamfordvirae</taxon>
        <taxon>Nucleocytoviricota</taxon>
        <taxon>Megaviricetes</taxon>
        <taxon>Imitervirales</taxon>
        <taxon>Mimiviridae</taxon>
        <taxon>Klosneuvirinae</taxon>
        <taxon>Catovirus</taxon>
    </lineage>
</organism>
<proteinExistence type="predicted"/>
<dbReference type="EMBL" id="KY684083">
    <property type="protein sequence ID" value="ARF08271.1"/>
    <property type="molecule type" value="Genomic_DNA"/>
</dbReference>
<sequence length="128" mass="15087">MTDQYIPKRIIKLLFEEFEKGVTVDQMINKYSEVDLSNYVLVECEQYKCLINKHTYEKLGKRSGKLSELNMDADDLEFNKSLPVIENFYMKNNFGDELLLNSITNYINNTIEYDDFTDSEDYDSVCTE</sequence>